<organism evidence="1">
    <name type="scientific">Octopus bimaculoides</name>
    <name type="common">California two-spotted octopus</name>
    <dbReference type="NCBI Taxonomy" id="37653"/>
    <lineage>
        <taxon>Eukaryota</taxon>
        <taxon>Metazoa</taxon>
        <taxon>Spiralia</taxon>
        <taxon>Lophotrochozoa</taxon>
        <taxon>Mollusca</taxon>
        <taxon>Cephalopoda</taxon>
        <taxon>Coleoidea</taxon>
        <taxon>Octopodiformes</taxon>
        <taxon>Octopoda</taxon>
        <taxon>Incirrata</taxon>
        <taxon>Octopodidae</taxon>
        <taxon>Octopus</taxon>
    </lineage>
</organism>
<sequence>MASSTLSPARMSSQDTYAIHHTSSILLDPNILISHFICNCFCSLLYIGVNSNPNLKLTLYLI</sequence>
<dbReference type="AlphaFoldDB" id="A0A0L8FTH7"/>
<proteinExistence type="predicted"/>
<reference evidence="1" key="1">
    <citation type="submission" date="2015-07" db="EMBL/GenBank/DDBJ databases">
        <title>MeaNS - Measles Nucleotide Surveillance Program.</title>
        <authorList>
            <person name="Tran T."/>
            <person name="Druce J."/>
        </authorList>
    </citation>
    <scope>NUCLEOTIDE SEQUENCE</scope>
    <source>
        <strain evidence="1">UCB-OBI-ISO-001</strain>
        <tissue evidence="1">Gonad</tissue>
    </source>
</reference>
<name>A0A0L8FTH7_OCTBM</name>
<protein>
    <submittedName>
        <fullName evidence="1">Uncharacterized protein</fullName>
    </submittedName>
</protein>
<accession>A0A0L8FTH7</accession>
<gene>
    <name evidence="1" type="ORF">OCBIM_22008396mg</name>
</gene>
<evidence type="ECO:0000313" key="1">
    <source>
        <dbReference type="EMBL" id="KOF68001.1"/>
    </source>
</evidence>
<dbReference type="EMBL" id="KQ426629">
    <property type="protein sequence ID" value="KOF68001.1"/>
    <property type="molecule type" value="Genomic_DNA"/>
</dbReference>